<dbReference type="CDD" id="cd19177">
    <property type="entry name" value="SET_SETD4"/>
    <property type="match status" value="1"/>
</dbReference>
<dbReference type="PROSITE" id="PS50280">
    <property type="entry name" value="SET"/>
    <property type="match status" value="1"/>
</dbReference>
<name>A0A1Y2H6V9_9FUNG</name>
<evidence type="ECO:0000259" key="1">
    <source>
        <dbReference type="PROSITE" id="PS50280"/>
    </source>
</evidence>
<dbReference type="Pfam" id="PF00856">
    <property type="entry name" value="SET"/>
    <property type="match status" value="1"/>
</dbReference>
<sequence>MQSTIPSPPAKAQPSSACDAVVAAAAIADLVSRADPSWVPVAEVADFEETGRGMRATLDLNPGDTIIRIPESLLITRSVVYRHCPGFKQRPALDEHCALAMFLYVLACPSEVQARLGCNLNDFGAYRDSLPQAYDTMHYSAEEVLRQSSSFVPSHIKEKLEVQRSLIQSHTTLASTIFSKLDPSHAFSGPLFVQSWFACNTRCVSLPPGSQHSMALAPLLDMFNHSPSAKIQMSLSNGFYSLVTMDRWRAGEQVFIHYGDHDNWDLWIEYGFCIPGNTRAISVLDDLRLAFPTNGDPVTQERWSVLDSMGLVNDQALSLPASFALICSLHLLLLPKATPSESMIAKWKRMYYSGLVAQVADEGRYVAAFLKQVVKRKCELVNNLIANRSTSCHPSFAILLSDTKHLLQAADVGINS</sequence>
<dbReference type="InterPro" id="IPR050600">
    <property type="entry name" value="SETD3_SETD6_MTase"/>
</dbReference>
<reference evidence="2 3" key="1">
    <citation type="submission" date="2016-07" db="EMBL/GenBank/DDBJ databases">
        <title>Pervasive Adenine N6-methylation of Active Genes in Fungi.</title>
        <authorList>
            <consortium name="DOE Joint Genome Institute"/>
            <person name="Mondo S.J."/>
            <person name="Dannebaum R.O."/>
            <person name="Kuo R.C."/>
            <person name="Labutti K."/>
            <person name="Haridas S."/>
            <person name="Kuo A."/>
            <person name="Salamov A."/>
            <person name="Ahrendt S.R."/>
            <person name="Lipzen A."/>
            <person name="Sullivan W."/>
            <person name="Andreopoulos W.B."/>
            <person name="Clum A."/>
            <person name="Lindquist E."/>
            <person name="Daum C."/>
            <person name="Ramamoorthy G.K."/>
            <person name="Gryganskyi A."/>
            <person name="Culley D."/>
            <person name="Magnuson J.K."/>
            <person name="James T.Y."/>
            <person name="O'Malley M.A."/>
            <person name="Stajich J.E."/>
            <person name="Spatafora J.W."/>
            <person name="Visel A."/>
            <person name="Grigoriev I.V."/>
        </authorList>
    </citation>
    <scope>NUCLEOTIDE SEQUENCE [LARGE SCALE GENOMIC DNA]</scope>
    <source>
        <strain evidence="2 3">PL171</strain>
    </source>
</reference>
<dbReference type="OrthoDB" id="341421at2759"/>
<dbReference type="InterPro" id="IPR044429">
    <property type="entry name" value="SETD4_SET"/>
</dbReference>
<keyword evidence="3" id="KW-1185">Reference proteome</keyword>
<comment type="caution">
    <text evidence="2">The sequence shown here is derived from an EMBL/GenBank/DDBJ whole genome shotgun (WGS) entry which is preliminary data.</text>
</comment>
<protein>
    <recommendedName>
        <fullName evidence="1">SET domain-containing protein</fullName>
    </recommendedName>
</protein>
<dbReference type="GO" id="GO:0016279">
    <property type="term" value="F:protein-lysine N-methyltransferase activity"/>
    <property type="evidence" value="ECO:0007669"/>
    <property type="project" value="InterPro"/>
</dbReference>
<dbReference type="InterPro" id="IPR001214">
    <property type="entry name" value="SET_dom"/>
</dbReference>
<dbReference type="AlphaFoldDB" id="A0A1Y2H6V9"/>
<dbReference type="Gene3D" id="3.90.1410.10">
    <property type="entry name" value="set domain protein methyltransferase, domain 1"/>
    <property type="match status" value="1"/>
</dbReference>
<dbReference type="PANTHER" id="PTHR13271">
    <property type="entry name" value="UNCHARACTERIZED PUTATIVE METHYLTRANSFERASE"/>
    <property type="match status" value="1"/>
</dbReference>
<dbReference type="STRING" id="765915.A0A1Y2H6V9"/>
<proteinExistence type="predicted"/>
<accession>A0A1Y2H6V9</accession>
<dbReference type="InterPro" id="IPR046341">
    <property type="entry name" value="SET_dom_sf"/>
</dbReference>
<dbReference type="SUPFAM" id="SSF82199">
    <property type="entry name" value="SET domain"/>
    <property type="match status" value="1"/>
</dbReference>
<feature type="domain" description="SET" evidence="1">
    <location>
        <begin position="40"/>
        <end position="259"/>
    </location>
</feature>
<dbReference type="PANTHER" id="PTHR13271:SF151">
    <property type="entry name" value="SET DOMAIN-CONTAINING PROTEIN 4"/>
    <property type="match status" value="1"/>
</dbReference>
<evidence type="ECO:0000313" key="3">
    <source>
        <dbReference type="Proteomes" id="UP000193411"/>
    </source>
</evidence>
<evidence type="ECO:0000313" key="2">
    <source>
        <dbReference type="EMBL" id="ORZ30245.1"/>
    </source>
</evidence>
<organism evidence="2 3">
    <name type="scientific">Catenaria anguillulae PL171</name>
    <dbReference type="NCBI Taxonomy" id="765915"/>
    <lineage>
        <taxon>Eukaryota</taxon>
        <taxon>Fungi</taxon>
        <taxon>Fungi incertae sedis</taxon>
        <taxon>Blastocladiomycota</taxon>
        <taxon>Blastocladiomycetes</taxon>
        <taxon>Blastocladiales</taxon>
        <taxon>Catenariaceae</taxon>
        <taxon>Catenaria</taxon>
    </lineage>
</organism>
<dbReference type="Proteomes" id="UP000193411">
    <property type="component" value="Unassembled WGS sequence"/>
</dbReference>
<dbReference type="EMBL" id="MCFL01000092">
    <property type="protein sequence ID" value="ORZ30245.1"/>
    <property type="molecule type" value="Genomic_DNA"/>
</dbReference>
<gene>
    <name evidence="2" type="ORF">BCR44DRAFT_64968</name>
</gene>